<dbReference type="EMBL" id="CP182909">
    <property type="protein sequence ID" value="XPM63407.1"/>
    <property type="molecule type" value="Genomic_DNA"/>
</dbReference>
<keyword evidence="2" id="KW-1185">Reference proteome</keyword>
<protein>
    <submittedName>
        <fullName evidence="1">Uncharacterized protein</fullName>
    </submittedName>
</protein>
<name>A0ACD5GRT7_9CYAN</name>
<sequence>MLCKLRCCTEQRWFAQSNPTLPQPSMAAVSTASQPLRLVRTLTHTDEPVSAIAISSDRRTLIRAYPSGKIEQWDVQTGERIREMRAIPMSFSPLPLVLMAEA</sequence>
<proteinExistence type="predicted"/>
<evidence type="ECO:0000313" key="2">
    <source>
        <dbReference type="Proteomes" id="UP000095472"/>
    </source>
</evidence>
<dbReference type="Proteomes" id="UP000095472">
    <property type="component" value="Chromosome"/>
</dbReference>
<reference evidence="1 2" key="1">
    <citation type="journal article" date="2016" name="Genome Announc.">
        <title>Draft Genome Sequence of the Thermotolerant Cyanobacterium Desertifilum sp. IPPAS B-1220.</title>
        <authorList>
            <person name="Mironov K.S."/>
            <person name="Sinetova M.A."/>
            <person name="Bolatkhan K."/>
            <person name="Zayadan B.K."/>
            <person name="Ustinova V.V."/>
            <person name="Kupriyanova E.V."/>
            <person name="Skrypnik A.N."/>
            <person name="Gogoleva N.E."/>
            <person name="Gogolev Y.V."/>
            <person name="Los D.A."/>
        </authorList>
    </citation>
    <scope>NUCLEOTIDE SEQUENCE [LARGE SCALE GENOMIC DNA]</scope>
    <source>
        <strain evidence="1 2">IPPAS B-1220</strain>
    </source>
</reference>
<accession>A0ACD5GRT7</accession>
<gene>
    <name evidence="1" type="ORF">BH720_029465</name>
</gene>
<evidence type="ECO:0000313" key="1">
    <source>
        <dbReference type="EMBL" id="XPM63407.1"/>
    </source>
</evidence>
<organism evidence="1 2">
    <name type="scientific">Desertifilum tharense IPPAS B-1220</name>
    <dbReference type="NCBI Taxonomy" id="1781255"/>
    <lineage>
        <taxon>Bacteria</taxon>
        <taxon>Bacillati</taxon>
        <taxon>Cyanobacteriota</taxon>
        <taxon>Cyanophyceae</taxon>
        <taxon>Desertifilales</taxon>
        <taxon>Desertifilaceae</taxon>
        <taxon>Desertifilum</taxon>
    </lineage>
</organism>